<accession>A0ABU1P0X8</accession>
<reference evidence="1 2" key="1">
    <citation type="submission" date="2023-07" db="EMBL/GenBank/DDBJ databases">
        <title>Sorghum-associated microbial communities from plants grown in Nebraska, USA.</title>
        <authorList>
            <person name="Schachtman D."/>
        </authorList>
    </citation>
    <scope>NUCLEOTIDE SEQUENCE [LARGE SCALE GENOMIC DNA]</scope>
    <source>
        <strain evidence="1 2">CC258</strain>
    </source>
</reference>
<dbReference type="InterPro" id="IPR011013">
    <property type="entry name" value="Gal_mutarotase_sf_dom"/>
</dbReference>
<dbReference type="RefSeq" id="WP_310500683.1">
    <property type="nucleotide sequence ID" value="NZ_JAVDSB010000009.1"/>
</dbReference>
<comment type="caution">
    <text evidence="1">The sequence shown here is derived from an EMBL/GenBank/DDBJ whole genome shotgun (WGS) entry which is preliminary data.</text>
</comment>
<sequence length="305" mass="34414">MMEQIRLENEHLQIDILPALGTKICSLINKKTGKQWMDRPEGRGEFREPCYGSLWEEWDRCGWDELFPSIDSCSFPVAPWQHVQIPDHGEVWALPWVCNKVSDLEMHAVVQGRSLPYRLEKKMVLKGSQVLFSYRLTNLSEHDMPYLWAPHPIIAATESMRICLPTSISQIITTVSLDQRLGQWGTVKAWPAFIGEDGAKVDIDKMPARHSGVADKFYVMSPLQEGWCSVVEEATGERFTLIFDVKTVPYLAFWVNGGGWDDHYHLALEPATGYLDNVSIAHGLNSCSVVPGGGVNEWALTLEIS</sequence>
<dbReference type="SUPFAM" id="SSF74650">
    <property type="entry name" value="Galactose mutarotase-like"/>
    <property type="match status" value="1"/>
</dbReference>
<dbReference type="EMBL" id="JAVDSB010000009">
    <property type="protein sequence ID" value="MDR6553199.1"/>
    <property type="molecule type" value="Genomic_DNA"/>
</dbReference>
<dbReference type="Gene3D" id="2.70.98.10">
    <property type="match status" value="1"/>
</dbReference>
<evidence type="ECO:0000313" key="2">
    <source>
        <dbReference type="Proteomes" id="UP001267290"/>
    </source>
</evidence>
<evidence type="ECO:0000313" key="1">
    <source>
        <dbReference type="EMBL" id="MDR6553199.1"/>
    </source>
</evidence>
<organism evidence="1 2">
    <name type="scientific">Paenibacillus qinlingensis</name>
    <dbReference type="NCBI Taxonomy" id="1837343"/>
    <lineage>
        <taxon>Bacteria</taxon>
        <taxon>Bacillati</taxon>
        <taxon>Bacillota</taxon>
        <taxon>Bacilli</taxon>
        <taxon>Bacillales</taxon>
        <taxon>Paenibacillaceae</taxon>
        <taxon>Paenibacillus</taxon>
    </lineage>
</organism>
<proteinExistence type="predicted"/>
<name>A0ABU1P0X8_9BACL</name>
<dbReference type="Proteomes" id="UP001267290">
    <property type="component" value="Unassembled WGS sequence"/>
</dbReference>
<keyword evidence="2" id="KW-1185">Reference proteome</keyword>
<gene>
    <name evidence="1" type="ORF">J2736_004406</name>
</gene>
<dbReference type="InterPro" id="IPR014718">
    <property type="entry name" value="GH-type_carb-bd"/>
</dbReference>
<protein>
    <submittedName>
        <fullName evidence="1">Galactose mutarotase-like enzyme</fullName>
    </submittedName>
</protein>